<accession>A0ABT0K2J3</accession>
<dbReference type="SUPFAM" id="SSF53474">
    <property type="entry name" value="alpha/beta-Hydrolases"/>
    <property type="match status" value="1"/>
</dbReference>
<dbReference type="Proteomes" id="UP001201873">
    <property type="component" value="Unassembled WGS sequence"/>
</dbReference>
<evidence type="ECO:0000259" key="2">
    <source>
        <dbReference type="Pfam" id="PF07859"/>
    </source>
</evidence>
<gene>
    <name evidence="3" type="ORF">MXD59_20050</name>
</gene>
<keyword evidence="4" id="KW-1185">Reference proteome</keyword>
<protein>
    <submittedName>
        <fullName evidence="3">Alpha/beta hydrolase</fullName>
    </submittedName>
</protein>
<reference evidence="3 4" key="1">
    <citation type="submission" date="2022-04" db="EMBL/GenBank/DDBJ databases">
        <title>Genome diversity in the genus Frankia.</title>
        <authorList>
            <person name="Carlos-Shanley C."/>
            <person name="Hahn D."/>
        </authorList>
    </citation>
    <scope>NUCLEOTIDE SEQUENCE [LARGE SCALE GENOMIC DNA]</scope>
    <source>
        <strain evidence="3 4">Ag45/Mut15</strain>
    </source>
</reference>
<evidence type="ECO:0000256" key="1">
    <source>
        <dbReference type="SAM" id="MobiDB-lite"/>
    </source>
</evidence>
<dbReference type="Gene3D" id="3.40.50.1820">
    <property type="entry name" value="alpha/beta hydrolase"/>
    <property type="match status" value="1"/>
</dbReference>
<evidence type="ECO:0000313" key="3">
    <source>
        <dbReference type="EMBL" id="MCK9878036.1"/>
    </source>
</evidence>
<proteinExistence type="predicted"/>
<dbReference type="InterPro" id="IPR029058">
    <property type="entry name" value="AB_hydrolase_fold"/>
</dbReference>
<feature type="domain" description="Alpha/beta hydrolase fold-3" evidence="2">
    <location>
        <begin position="4"/>
        <end position="51"/>
    </location>
</feature>
<keyword evidence="3" id="KW-0378">Hydrolase</keyword>
<dbReference type="GO" id="GO:0016787">
    <property type="term" value="F:hydrolase activity"/>
    <property type="evidence" value="ECO:0007669"/>
    <property type="project" value="UniProtKB-KW"/>
</dbReference>
<evidence type="ECO:0000313" key="4">
    <source>
        <dbReference type="Proteomes" id="UP001201873"/>
    </source>
</evidence>
<dbReference type="EMBL" id="JALKFT010000025">
    <property type="protein sequence ID" value="MCK9878036.1"/>
    <property type="molecule type" value="Genomic_DNA"/>
</dbReference>
<comment type="caution">
    <text evidence="3">The sequence shown here is derived from an EMBL/GenBank/DDBJ whole genome shotgun (WGS) entry which is preliminary data.</text>
</comment>
<dbReference type="InterPro" id="IPR013094">
    <property type="entry name" value="AB_hydrolase_3"/>
</dbReference>
<feature type="region of interest" description="Disordered" evidence="1">
    <location>
        <begin position="73"/>
        <end position="97"/>
    </location>
</feature>
<sequence length="97" mass="10163">MWSTDLAGLPSTYLATMELDPARDEGIAFAVRLLAAGVSVELHSYPGAFHGSEIFAPLAAVSRRAAEERLRALARGGEGGAPDRAGRPGMLSAWKAP</sequence>
<name>A0ABT0K2J3_9ACTN</name>
<organism evidence="3 4">
    <name type="scientific">Frankia umida</name>
    <dbReference type="NCBI Taxonomy" id="573489"/>
    <lineage>
        <taxon>Bacteria</taxon>
        <taxon>Bacillati</taxon>
        <taxon>Actinomycetota</taxon>
        <taxon>Actinomycetes</taxon>
        <taxon>Frankiales</taxon>
        <taxon>Frankiaceae</taxon>
        <taxon>Frankia</taxon>
    </lineage>
</organism>
<dbReference type="Pfam" id="PF07859">
    <property type="entry name" value="Abhydrolase_3"/>
    <property type="match status" value="1"/>
</dbReference>